<comment type="similarity">
    <text evidence="1">Belongs to the NAD(P)-dependent epimerase/dehydratase family.</text>
</comment>
<dbReference type="PANTHER" id="PTHR43103">
    <property type="entry name" value="NUCLEOSIDE-DIPHOSPHATE-SUGAR EPIMERASE"/>
    <property type="match status" value="1"/>
</dbReference>
<evidence type="ECO:0000256" key="3">
    <source>
        <dbReference type="ARBA" id="ARBA00023027"/>
    </source>
</evidence>
<dbReference type="AlphaFoldDB" id="A0A146GEA8"/>
<dbReference type="Proteomes" id="UP000076023">
    <property type="component" value="Unassembled WGS sequence"/>
</dbReference>
<evidence type="ECO:0000259" key="5">
    <source>
        <dbReference type="Pfam" id="PF01370"/>
    </source>
</evidence>
<gene>
    <name evidence="6" type="ORF">TSACC_3519</name>
</gene>
<dbReference type="GO" id="GO:0016491">
    <property type="term" value="F:oxidoreductase activity"/>
    <property type="evidence" value="ECO:0007669"/>
    <property type="project" value="UniProtKB-KW"/>
</dbReference>
<dbReference type="InterPro" id="IPR036291">
    <property type="entry name" value="NAD(P)-bd_dom_sf"/>
</dbReference>
<dbReference type="SUPFAM" id="SSF51735">
    <property type="entry name" value="NAD(P)-binding Rossmann-fold domains"/>
    <property type="match status" value="1"/>
</dbReference>
<feature type="region of interest" description="Disordered" evidence="4">
    <location>
        <begin position="244"/>
        <end position="277"/>
    </location>
</feature>
<dbReference type="OrthoDB" id="189168at2"/>
<proteinExistence type="inferred from homology"/>
<sequence>MAVVSLGASVLVTGAGGFLGRHLVDVLGRDFSARAFDVQGESVIKGSVTDRAALESAMEGVTGLVIGHMAPNRDGIYDDPAVPFDINVKGAALCLQVAAELGVKRVVLISSTTVVGRDLAARRFLSRDLPPSPHGLYALTKTLQEVIARYYHEEHGMEVAMLRPAYVVSGEDLVDKYGNRKPGADWQAIDPRDIAEAASAALLLDGLGCEPFYLVAGPEAEAHADIAYTMERLGWQPRYRFDEFPRQDSQTVPGEETRSGESSGGFYRLNPKRVGNQ</sequence>
<dbReference type="STRING" id="690879.TSACC_3519"/>
<protein>
    <submittedName>
        <fullName evidence="6">Nucleoside-diphosphate-sugar epimerase</fullName>
    </submittedName>
</protein>
<organism evidence="6 7">
    <name type="scientific">Terrimicrobium sacchariphilum</name>
    <dbReference type="NCBI Taxonomy" id="690879"/>
    <lineage>
        <taxon>Bacteria</taxon>
        <taxon>Pseudomonadati</taxon>
        <taxon>Verrucomicrobiota</taxon>
        <taxon>Terrimicrobiia</taxon>
        <taxon>Terrimicrobiales</taxon>
        <taxon>Terrimicrobiaceae</taxon>
        <taxon>Terrimicrobium</taxon>
    </lineage>
</organism>
<dbReference type="InterPro" id="IPR001509">
    <property type="entry name" value="Epimerase_deHydtase"/>
</dbReference>
<dbReference type="Pfam" id="PF01370">
    <property type="entry name" value="Epimerase"/>
    <property type="match status" value="1"/>
</dbReference>
<dbReference type="Gene3D" id="3.40.50.720">
    <property type="entry name" value="NAD(P)-binding Rossmann-like Domain"/>
    <property type="match status" value="1"/>
</dbReference>
<keyword evidence="7" id="KW-1185">Reference proteome</keyword>
<evidence type="ECO:0000256" key="1">
    <source>
        <dbReference type="ARBA" id="ARBA00007637"/>
    </source>
</evidence>
<evidence type="ECO:0000313" key="6">
    <source>
        <dbReference type="EMBL" id="GAT35453.1"/>
    </source>
</evidence>
<dbReference type="PANTHER" id="PTHR43103:SF5">
    <property type="entry name" value="4-EPIMERASE, PUTATIVE (AFU_ORTHOLOGUE AFUA_7G00360)-RELATED"/>
    <property type="match status" value="1"/>
</dbReference>
<name>A0A146GEA8_TERSA</name>
<keyword evidence="3" id="KW-0520">NAD</keyword>
<feature type="domain" description="NAD-dependent epimerase/dehydratase" evidence="5">
    <location>
        <begin position="10"/>
        <end position="169"/>
    </location>
</feature>
<dbReference type="InParanoid" id="A0A146GEA8"/>
<keyword evidence="2" id="KW-0560">Oxidoreductase</keyword>
<evidence type="ECO:0000256" key="2">
    <source>
        <dbReference type="ARBA" id="ARBA00023002"/>
    </source>
</evidence>
<dbReference type="EMBL" id="BDCO01000003">
    <property type="protein sequence ID" value="GAT35453.1"/>
    <property type="molecule type" value="Genomic_DNA"/>
</dbReference>
<reference evidence="7" key="1">
    <citation type="journal article" date="2017" name="Genome Announc.">
        <title>Draft Genome Sequence of Terrimicrobium sacchariphilum NM-5T, a Facultative Anaerobic Soil Bacterium of the Class Spartobacteria.</title>
        <authorList>
            <person name="Qiu Y.L."/>
            <person name="Tourlousse D.M."/>
            <person name="Matsuura N."/>
            <person name="Ohashi A."/>
            <person name="Sekiguchi Y."/>
        </authorList>
    </citation>
    <scope>NUCLEOTIDE SEQUENCE [LARGE SCALE GENOMIC DNA]</scope>
    <source>
        <strain evidence="7">NM-5</strain>
    </source>
</reference>
<evidence type="ECO:0000313" key="7">
    <source>
        <dbReference type="Proteomes" id="UP000076023"/>
    </source>
</evidence>
<dbReference type="RefSeq" id="WP_084400712.1">
    <property type="nucleotide sequence ID" value="NZ_BDCO01000003.1"/>
</dbReference>
<accession>A0A146GEA8</accession>
<comment type="caution">
    <text evidence="6">The sequence shown here is derived from an EMBL/GenBank/DDBJ whole genome shotgun (WGS) entry which is preliminary data.</text>
</comment>
<evidence type="ECO:0000256" key="4">
    <source>
        <dbReference type="SAM" id="MobiDB-lite"/>
    </source>
</evidence>